<evidence type="ECO:0000259" key="6">
    <source>
        <dbReference type="Pfam" id="PF01880"/>
    </source>
</evidence>
<feature type="domain" description="Desulfoferrodoxin ferrous iron-binding" evidence="6">
    <location>
        <begin position="39"/>
        <end position="123"/>
    </location>
</feature>
<reference evidence="7" key="1">
    <citation type="submission" date="2019-09" db="EMBL/GenBank/DDBJ databases">
        <title>In-depth cultivation of the pig gut microbiome towards novel bacterial diversity and tailored functional studies.</title>
        <authorList>
            <person name="Wylensek D."/>
            <person name="Hitch T.C.A."/>
            <person name="Clavel T."/>
        </authorList>
    </citation>
    <scope>NUCLEOTIDE SEQUENCE</scope>
    <source>
        <strain evidence="7">RF-744-FAT-WT-3</strain>
    </source>
</reference>
<dbReference type="Gene3D" id="2.60.40.730">
    <property type="entry name" value="SOR catalytic domain"/>
    <property type="match status" value="1"/>
</dbReference>
<evidence type="ECO:0000256" key="3">
    <source>
        <dbReference type="ARBA" id="ARBA00022723"/>
    </source>
</evidence>
<dbReference type="AlphaFoldDB" id="A0A6A8MA17"/>
<comment type="caution">
    <text evidence="7">The sequence shown here is derived from an EMBL/GenBank/DDBJ whole genome shotgun (WGS) entry which is preliminary data.</text>
</comment>
<proteinExistence type="inferred from homology"/>
<organism evidence="7">
    <name type="scientific">Baileyella intestinalis</name>
    <dbReference type="NCBI Taxonomy" id="2606709"/>
    <lineage>
        <taxon>Bacteria</taxon>
        <taxon>Bacillati</taxon>
        <taxon>Bacillota</taxon>
        <taxon>Clostridia</taxon>
        <taxon>Peptostreptococcales</taxon>
        <taxon>Anaerovoracaceae</taxon>
        <taxon>Baileyella</taxon>
    </lineage>
</organism>
<dbReference type="InterPro" id="IPR002742">
    <property type="entry name" value="Desulfoferrodoxin_Fe-bd_dom"/>
</dbReference>
<keyword evidence="2" id="KW-0813">Transport</keyword>
<dbReference type="InterPro" id="IPR036073">
    <property type="entry name" value="Desulfoferrodoxin_Fe-bd_dom_sf"/>
</dbReference>
<protein>
    <submittedName>
        <fullName evidence="7">Desulfoferrodoxin Dfx</fullName>
    </submittedName>
</protein>
<accession>A0A6A8MA17</accession>
<keyword evidence="4" id="KW-0249">Electron transport</keyword>
<evidence type="ECO:0000256" key="1">
    <source>
        <dbReference type="ARBA" id="ARBA00005941"/>
    </source>
</evidence>
<evidence type="ECO:0000313" key="7">
    <source>
        <dbReference type="EMBL" id="MST68674.1"/>
    </source>
</evidence>
<sequence length="125" mass="13782">MLFYRCEGCGNFVTFLGEKTACTPKCCGETMTELVPNTTDAAQEKHVPVVEVQGNTVKVSVGSVAHPMLEEHFIQFIILETKQGFQKKDLKPGEKPEALFALADGDEAVAAYEYCNLHGLWKAEI</sequence>
<dbReference type="GO" id="GO:0005506">
    <property type="term" value="F:iron ion binding"/>
    <property type="evidence" value="ECO:0007669"/>
    <property type="project" value="InterPro"/>
</dbReference>
<gene>
    <name evidence="7" type="ORF">FYJ66_03595</name>
</gene>
<dbReference type="PANTHER" id="PTHR36541">
    <property type="entry name" value="SUPEROXIDE REDUCTASE-RELATED"/>
    <property type="match status" value="1"/>
</dbReference>
<dbReference type="RefSeq" id="WP_154572154.1">
    <property type="nucleotide sequence ID" value="NZ_JAQDDW010000017.1"/>
</dbReference>
<name>A0A6A8MA17_9FIRM</name>
<dbReference type="PANTHER" id="PTHR36541:SF1">
    <property type="entry name" value="SUPEROXIDE REDUCTASE-RELATED"/>
    <property type="match status" value="1"/>
</dbReference>
<evidence type="ECO:0000256" key="4">
    <source>
        <dbReference type="ARBA" id="ARBA00022982"/>
    </source>
</evidence>
<keyword evidence="5" id="KW-0408">Iron</keyword>
<keyword evidence="3" id="KW-0479">Metal-binding</keyword>
<dbReference type="Pfam" id="PF01880">
    <property type="entry name" value="Desulfoferrodox"/>
    <property type="match status" value="1"/>
</dbReference>
<dbReference type="InterPro" id="IPR051233">
    <property type="entry name" value="Desulfoferrodoxin_SOR"/>
</dbReference>
<dbReference type="NCBIfam" id="TIGR00332">
    <property type="entry name" value="neela_ferrous"/>
    <property type="match status" value="1"/>
</dbReference>
<dbReference type="EMBL" id="VUNB01000003">
    <property type="protein sequence ID" value="MST68674.1"/>
    <property type="molecule type" value="Genomic_DNA"/>
</dbReference>
<evidence type="ECO:0000256" key="2">
    <source>
        <dbReference type="ARBA" id="ARBA00022448"/>
    </source>
</evidence>
<dbReference type="GO" id="GO:0016491">
    <property type="term" value="F:oxidoreductase activity"/>
    <property type="evidence" value="ECO:0007669"/>
    <property type="project" value="InterPro"/>
</dbReference>
<comment type="similarity">
    <text evidence="1">Belongs to the desulfoferrodoxin family.</text>
</comment>
<dbReference type="SUPFAM" id="SSF49367">
    <property type="entry name" value="Superoxide reductase-like"/>
    <property type="match status" value="1"/>
</dbReference>
<evidence type="ECO:0000256" key="5">
    <source>
        <dbReference type="ARBA" id="ARBA00023004"/>
    </source>
</evidence>